<comment type="caution">
    <text evidence="2">The sequence shown here is derived from an EMBL/GenBank/DDBJ whole genome shotgun (WGS) entry which is preliminary data.</text>
</comment>
<protein>
    <submittedName>
        <fullName evidence="2">Uncharacterized protein</fullName>
    </submittedName>
</protein>
<organism evidence="2 3">
    <name type="scientific">Chryseobacterium caseinilyticum</name>
    <dbReference type="NCBI Taxonomy" id="2771428"/>
    <lineage>
        <taxon>Bacteria</taxon>
        <taxon>Pseudomonadati</taxon>
        <taxon>Bacteroidota</taxon>
        <taxon>Flavobacteriia</taxon>
        <taxon>Flavobacteriales</taxon>
        <taxon>Weeksellaceae</taxon>
        <taxon>Chryseobacterium group</taxon>
        <taxon>Chryseobacterium</taxon>
    </lineage>
</organism>
<gene>
    <name evidence="2" type="ORF">IC610_15715</name>
</gene>
<reference evidence="2 3" key="1">
    <citation type="submission" date="2020-09" db="EMBL/GenBank/DDBJ databases">
        <title>Genome seq and assembly of Chryseobacterium sp.</title>
        <authorList>
            <person name="Chhetri G."/>
        </authorList>
    </citation>
    <scope>NUCLEOTIDE SEQUENCE [LARGE SCALE GENOMIC DNA]</scope>
    <source>
        <strain evidence="2 3">GCR10</strain>
    </source>
</reference>
<keyword evidence="3" id="KW-1185">Reference proteome</keyword>
<evidence type="ECO:0000313" key="2">
    <source>
        <dbReference type="EMBL" id="MBD8083858.1"/>
    </source>
</evidence>
<dbReference type="Proteomes" id="UP000637299">
    <property type="component" value="Unassembled WGS sequence"/>
</dbReference>
<proteinExistence type="predicted"/>
<feature type="signal peptide" evidence="1">
    <location>
        <begin position="1"/>
        <end position="18"/>
    </location>
</feature>
<accession>A0ABR8ZEY4</accession>
<sequence>MKKAINILMLAAANLAFAQIAIGKASISNIPTTSNPNPSVSLEFGDFSGVPQEGKGIVLPWVDSAAQTANAVSGTIIYDVNDKIIKYKVPTSTDTTGWKALSKNETTTVGANTNFNTTGAVNTSLQNSLTDGPNAKASIGTPATPDVPGILVLESSTQAMILPKVPSPHLNVIRPEAGTMVYDTVSRQLAVFNGTVWSFWKP</sequence>
<keyword evidence="1" id="KW-0732">Signal</keyword>
<name>A0ABR8ZEY4_9FLAO</name>
<dbReference type="RefSeq" id="WP_191737689.1">
    <property type="nucleotide sequence ID" value="NZ_JACYFS010000005.1"/>
</dbReference>
<evidence type="ECO:0000313" key="3">
    <source>
        <dbReference type="Proteomes" id="UP000637299"/>
    </source>
</evidence>
<feature type="chain" id="PRO_5047013510" evidence="1">
    <location>
        <begin position="19"/>
        <end position="202"/>
    </location>
</feature>
<dbReference type="EMBL" id="JACYFS010000005">
    <property type="protein sequence ID" value="MBD8083858.1"/>
    <property type="molecule type" value="Genomic_DNA"/>
</dbReference>
<evidence type="ECO:0000256" key="1">
    <source>
        <dbReference type="SAM" id="SignalP"/>
    </source>
</evidence>